<sequence>MRKIKDFMDGKSTSYDAAAASALDEETIAVWEAFWDAHFAPKTAGELKIAYLAGPEPLNDFRVLIELGVHPFNIWAFETDNPTYNAALMEVAESEFPLLKLRRGSLDAFLRTAPTVFDIIYLDACGPLPSTGQSTLRTLVDIFRYNGLASPGVLITNFAAPDESDEQQASAYADLVSASLYPRPFLEAPSDSEVDSAETWNMDDGPQAHGFVCKDQMNTDESFFHEVRKDLQSYYGQYITRQIFDVASLIAPWTVFANSEAWNLYLKEPASKVAASSADFGPSPEDDVTVLVTDSDMNAIGWTLNASKNGKPYDDVNYPILETGSVKLIDSWRKQLSGQPTPKVSAEQALIAYHVIRSEEQAFETPAFDAILNGFRYLDKMFLFCDVPNDELALLPLVAQYTRPMHYNVERTRRFSYVAKSTRMFMDVVPFDACRYVYDWLPPVDMAPSAFELENFQLAFRFALDGIAKHTIRYNREYFFGVHVAGVNHEGFCEKLLKPRKEIGEPNNAL</sequence>
<comment type="caution">
    <text evidence="1">The sequence shown here is derived from an EMBL/GenBank/DDBJ whole genome shotgun (WGS) entry which is preliminary data.</text>
</comment>
<dbReference type="EMBL" id="WTYR01000001">
    <property type="protein sequence ID" value="MXP09640.1"/>
    <property type="molecule type" value="Genomic_DNA"/>
</dbReference>
<organism evidence="1 2">
    <name type="scientific">Alteriqipengyuania halimionae</name>
    <dbReference type="NCBI Taxonomy" id="1926630"/>
    <lineage>
        <taxon>Bacteria</taxon>
        <taxon>Pseudomonadati</taxon>
        <taxon>Pseudomonadota</taxon>
        <taxon>Alphaproteobacteria</taxon>
        <taxon>Sphingomonadales</taxon>
        <taxon>Erythrobacteraceae</taxon>
        <taxon>Alteriqipengyuania</taxon>
    </lineage>
</organism>
<dbReference type="Proteomes" id="UP000429229">
    <property type="component" value="Unassembled WGS sequence"/>
</dbReference>
<gene>
    <name evidence="1" type="ORF">GRI68_05565</name>
</gene>
<proteinExistence type="predicted"/>
<reference evidence="1 2" key="1">
    <citation type="submission" date="2019-12" db="EMBL/GenBank/DDBJ databases">
        <title>Genomic-based taxomic classification of the family Erythrobacteraceae.</title>
        <authorList>
            <person name="Xu L."/>
        </authorList>
    </citation>
    <scope>NUCLEOTIDE SEQUENCE [LARGE SCALE GENOMIC DNA]</scope>
    <source>
        <strain evidence="1 2">LMG 29519</strain>
    </source>
</reference>
<keyword evidence="2" id="KW-1185">Reference proteome</keyword>
<name>A0A6I4U0Z4_9SPHN</name>
<evidence type="ECO:0000313" key="2">
    <source>
        <dbReference type="Proteomes" id="UP000429229"/>
    </source>
</evidence>
<protein>
    <submittedName>
        <fullName evidence="1">Uncharacterized protein</fullName>
    </submittedName>
</protein>
<dbReference type="AlphaFoldDB" id="A0A6I4U0Z4"/>
<evidence type="ECO:0000313" key="1">
    <source>
        <dbReference type="EMBL" id="MXP09640.1"/>
    </source>
</evidence>
<accession>A0A6I4U0Z4</accession>